<dbReference type="Pfam" id="PF01478">
    <property type="entry name" value="Peptidase_A24"/>
    <property type="match status" value="1"/>
</dbReference>
<dbReference type="InterPro" id="IPR000045">
    <property type="entry name" value="Prepilin_IV_endopep_pep"/>
</dbReference>
<evidence type="ECO:0000259" key="2">
    <source>
        <dbReference type="Pfam" id="PF01478"/>
    </source>
</evidence>
<feature type="domain" description="Prepilin type IV endopeptidase peptidase" evidence="2">
    <location>
        <begin position="11"/>
        <end position="107"/>
    </location>
</feature>
<dbReference type="Proteomes" id="UP000596857">
    <property type="component" value="Unassembled WGS sequence"/>
</dbReference>
<protein>
    <recommendedName>
        <fullName evidence="2">Prepilin type IV endopeptidase peptidase domain-containing protein</fullName>
    </recommendedName>
</protein>
<feature type="transmembrane region" description="Helical" evidence="1">
    <location>
        <begin position="6"/>
        <end position="22"/>
    </location>
</feature>
<keyword evidence="1" id="KW-0812">Transmembrane</keyword>
<name>A0ABX1YP13_9BACL</name>
<dbReference type="Gene3D" id="1.20.120.1220">
    <property type="match status" value="1"/>
</dbReference>
<reference evidence="3 4" key="1">
    <citation type="submission" date="2019-10" db="EMBL/GenBank/DDBJ databases">
        <title>Description of Paenibacillus terricola sp. nov.</title>
        <authorList>
            <person name="Carlier A."/>
            <person name="Qi S."/>
        </authorList>
    </citation>
    <scope>NUCLEOTIDE SEQUENCE [LARGE SCALE GENOMIC DNA]</scope>
    <source>
        <strain evidence="3 4">LMG 31459</strain>
    </source>
</reference>
<keyword evidence="1" id="KW-1133">Transmembrane helix</keyword>
<keyword evidence="4" id="KW-1185">Reference proteome</keyword>
<keyword evidence="1" id="KW-0472">Membrane</keyword>
<accession>A0ABX1YP13</accession>
<feature type="transmembrane region" description="Helical" evidence="1">
    <location>
        <begin position="52"/>
        <end position="68"/>
    </location>
</feature>
<sequence length="139" mass="15287">MAIVNMLLIMSLIMLCCWFSYTDIKERRISNKLTYPAILVLLVFRIVSSPEYLWGLITGAVFFLIFMISPRSLGAGDVKLVVLVGLVIGLERVVVALLLMCIFVFVYQGGRKLLSLGVTHSVPLAPFLTLGLLGIVVGL</sequence>
<gene>
    <name evidence="3" type="ORF">GC101_22205</name>
</gene>
<feature type="transmembrane region" description="Helical" evidence="1">
    <location>
        <begin position="113"/>
        <end position="137"/>
    </location>
</feature>
<comment type="caution">
    <text evidence="3">The sequence shown here is derived from an EMBL/GenBank/DDBJ whole genome shotgun (WGS) entry which is preliminary data.</text>
</comment>
<evidence type="ECO:0000313" key="4">
    <source>
        <dbReference type="Proteomes" id="UP000596857"/>
    </source>
</evidence>
<dbReference type="RefSeq" id="WP_171719049.1">
    <property type="nucleotide sequence ID" value="NZ_WHOB01000066.1"/>
</dbReference>
<feature type="transmembrane region" description="Helical" evidence="1">
    <location>
        <begin position="80"/>
        <end position="107"/>
    </location>
</feature>
<evidence type="ECO:0000313" key="3">
    <source>
        <dbReference type="EMBL" id="NOU81578.1"/>
    </source>
</evidence>
<organism evidence="3 4">
    <name type="scientific">Paenibacillus phytohabitans</name>
    <dbReference type="NCBI Taxonomy" id="2654978"/>
    <lineage>
        <taxon>Bacteria</taxon>
        <taxon>Bacillati</taxon>
        <taxon>Bacillota</taxon>
        <taxon>Bacilli</taxon>
        <taxon>Bacillales</taxon>
        <taxon>Paenibacillaceae</taxon>
        <taxon>Paenibacillus</taxon>
    </lineage>
</organism>
<dbReference type="EMBL" id="WHOB01000066">
    <property type="protein sequence ID" value="NOU81578.1"/>
    <property type="molecule type" value="Genomic_DNA"/>
</dbReference>
<proteinExistence type="predicted"/>
<evidence type="ECO:0000256" key="1">
    <source>
        <dbReference type="SAM" id="Phobius"/>
    </source>
</evidence>